<evidence type="ECO:0000256" key="2">
    <source>
        <dbReference type="ARBA" id="ARBA00022771"/>
    </source>
</evidence>
<reference evidence="6" key="1">
    <citation type="journal article" date="2019" name="Environ. Microbiol.">
        <title>Fungal ecological strategies reflected in gene transcription - a case study of two litter decomposers.</title>
        <authorList>
            <person name="Barbi F."/>
            <person name="Kohler A."/>
            <person name="Barry K."/>
            <person name="Baskaran P."/>
            <person name="Daum C."/>
            <person name="Fauchery L."/>
            <person name="Ihrmark K."/>
            <person name="Kuo A."/>
            <person name="LaButti K."/>
            <person name="Lipzen A."/>
            <person name="Morin E."/>
            <person name="Grigoriev I.V."/>
            <person name="Henrissat B."/>
            <person name="Lindahl B."/>
            <person name="Martin F."/>
        </authorList>
    </citation>
    <scope>NUCLEOTIDE SEQUENCE</scope>
    <source>
        <strain evidence="6">JB14</strain>
    </source>
</reference>
<proteinExistence type="predicted"/>
<dbReference type="SUPFAM" id="SSF144232">
    <property type="entry name" value="HIT/MYND zinc finger-like"/>
    <property type="match status" value="1"/>
</dbReference>
<dbReference type="Proteomes" id="UP000799118">
    <property type="component" value="Unassembled WGS sequence"/>
</dbReference>
<name>A0A6A4GXC9_9AGAR</name>
<accession>A0A6A4GXC9</accession>
<dbReference type="GO" id="GO:0008270">
    <property type="term" value="F:zinc ion binding"/>
    <property type="evidence" value="ECO:0007669"/>
    <property type="project" value="UniProtKB-KW"/>
</dbReference>
<dbReference type="OrthoDB" id="5231159at2759"/>
<dbReference type="InterPro" id="IPR002893">
    <property type="entry name" value="Znf_MYND"/>
</dbReference>
<evidence type="ECO:0000259" key="5">
    <source>
        <dbReference type="PROSITE" id="PS50865"/>
    </source>
</evidence>
<dbReference type="Gene3D" id="6.10.140.2220">
    <property type="match status" value="1"/>
</dbReference>
<evidence type="ECO:0000313" key="7">
    <source>
        <dbReference type="Proteomes" id="UP000799118"/>
    </source>
</evidence>
<evidence type="ECO:0000256" key="3">
    <source>
        <dbReference type="ARBA" id="ARBA00022833"/>
    </source>
</evidence>
<feature type="domain" description="MYND-type" evidence="5">
    <location>
        <begin position="54"/>
        <end position="97"/>
    </location>
</feature>
<dbReference type="EMBL" id="ML769670">
    <property type="protein sequence ID" value="KAE9390093.1"/>
    <property type="molecule type" value="Genomic_DNA"/>
</dbReference>
<evidence type="ECO:0000256" key="4">
    <source>
        <dbReference type="PROSITE-ProRule" id="PRU00134"/>
    </source>
</evidence>
<dbReference type="PROSITE" id="PS50865">
    <property type="entry name" value="ZF_MYND_2"/>
    <property type="match status" value="1"/>
</dbReference>
<keyword evidence="3" id="KW-0862">Zinc</keyword>
<keyword evidence="7" id="KW-1185">Reference proteome</keyword>
<evidence type="ECO:0000313" key="6">
    <source>
        <dbReference type="EMBL" id="KAE9390093.1"/>
    </source>
</evidence>
<organism evidence="6 7">
    <name type="scientific">Gymnopus androsaceus JB14</name>
    <dbReference type="NCBI Taxonomy" id="1447944"/>
    <lineage>
        <taxon>Eukaryota</taxon>
        <taxon>Fungi</taxon>
        <taxon>Dikarya</taxon>
        <taxon>Basidiomycota</taxon>
        <taxon>Agaricomycotina</taxon>
        <taxon>Agaricomycetes</taxon>
        <taxon>Agaricomycetidae</taxon>
        <taxon>Agaricales</taxon>
        <taxon>Marasmiineae</taxon>
        <taxon>Omphalotaceae</taxon>
        <taxon>Gymnopus</taxon>
    </lineage>
</organism>
<keyword evidence="2 4" id="KW-0863">Zinc-finger</keyword>
<dbReference type="AlphaFoldDB" id="A0A6A4GXC9"/>
<dbReference type="Pfam" id="PF01753">
    <property type="entry name" value="zf-MYND"/>
    <property type="match status" value="1"/>
</dbReference>
<sequence>MSENTELEATYEELISKHSQGDFTGMKYSRKNMYSDMRTVFHEDGSEVKRYQTCTLCMKAPERGKPFRKCSGCVDEDGNGTPYCSEKCQRLHWPDHK</sequence>
<keyword evidence="1" id="KW-0479">Metal-binding</keyword>
<gene>
    <name evidence="6" type="ORF">BT96DRAFT_354805</name>
</gene>
<protein>
    <recommendedName>
        <fullName evidence="5">MYND-type domain-containing protein</fullName>
    </recommendedName>
</protein>
<evidence type="ECO:0000256" key="1">
    <source>
        <dbReference type="ARBA" id="ARBA00022723"/>
    </source>
</evidence>